<dbReference type="Pfam" id="PF02082">
    <property type="entry name" value="Rrf2"/>
    <property type="match status" value="1"/>
</dbReference>
<comment type="caution">
    <text evidence="2">The sequence shown here is derived from an EMBL/GenBank/DDBJ whole genome shotgun (WGS) entry which is preliminary data.</text>
</comment>
<name>A0ABV7LJY4_9GAMM</name>
<dbReference type="InterPro" id="IPR036388">
    <property type="entry name" value="WH-like_DNA-bd_sf"/>
</dbReference>
<proteinExistence type="predicted"/>
<dbReference type="NCBIfam" id="TIGR00738">
    <property type="entry name" value="rrf2_super"/>
    <property type="match status" value="1"/>
</dbReference>
<reference evidence="3" key="1">
    <citation type="journal article" date="2019" name="Int. J. Syst. Evol. Microbiol.">
        <title>The Global Catalogue of Microorganisms (GCM) 10K type strain sequencing project: providing services to taxonomists for standard genome sequencing and annotation.</title>
        <authorList>
            <consortium name="The Broad Institute Genomics Platform"/>
            <consortium name="The Broad Institute Genome Sequencing Center for Infectious Disease"/>
            <person name="Wu L."/>
            <person name="Ma J."/>
        </authorList>
    </citation>
    <scope>NUCLEOTIDE SEQUENCE [LARGE SCALE GENOMIC DNA]</scope>
    <source>
        <strain evidence="3">CECT 7698</strain>
    </source>
</reference>
<organism evidence="2 3">
    <name type="scientific">Litchfieldella rifensis</name>
    <dbReference type="NCBI Taxonomy" id="762643"/>
    <lineage>
        <taxon>Bacteria</taxon>
        <taxon>Pseudomonadati</taxon>
        <taxon>Pseudomonadota</taxon>
        <taxon>Gammaproteobacteria</taxon>
        <taxon>Oceanospirillales</taxon>
        <taxon>Halomonadaceae</taxon>
        <taxon>Litchfieldella</taxon>
    </lineage>
</organism>
<dbReference type="InterPro" id="IPR036390">
    <property type="entry name" value="WH_DNA-bd_sf"/>
</dbReference>
<evidence type="ECO:0000313" key="3">
    <source>
        <dbReference type="Proteomes" id="UP001595579"/>
    </source>
</evidence>
<sequence length="146" mass="16536">MHITRYTDYSLRVLLFVALKGEERSTIREIAERYGISRNHLMKVVQELNHKGYLEATRGKHGGLRLKRPPHDINIGALVRDTEQDLALVECFGAHNQCVVTPACRIKPMLGEALEAFFQVLDGYTLADLLGDAERPQLLRLLKIVS</sequence>
<dbReference type="Gene3D" id="1.10.10.10">
    <property type="entry name" value="Winged helix-like DNA-binding domain superfamily/Winged helix DNA-binding domain"/>
    <property type="match status" value="1"/>
</dbReference>
<dbReference type="RefSeq" id="WP_386770470.1">
    <property type="nucleotide sequence ID" value="NZ_JBHRUG010000001.1"/>
</dbReference>
<dbReference type="EMBL" id="JBHRUG010000001">
    <property type="protein sequence ID" value="MFC3282070.1"/>
    <property type="molecule type" value="Genomic_DNA"/>
</dbReference>
<keyword evidence="3" id="KW-1185">Reference proteome</keyword>
<protein>
    <submittedName>
        <fullName evidence="2">RrF2 family transcriptional regulator</fullName>
    </submittedName>
</protein>
<dbReference type="InterPro" id="IPR000944">
    <property type="entry name" value="Tscrpt_reg_Rrf2"/>
</dbReference>
<dbReference type="SUPFAM" id="SSF46785">
    <property type="entry name" value="Winged helix' DNA-binding domain"/>
    <property type="match status" value="1"/>
</dbReference>
<evidence type="ECO:0000313" key="2">
    <source>
        <dbReference type="EMBL" id="MFC3282070.1"/>
    </source>
</evidence>
<gene>
    <name evidence="2" type="ORF">ACFOEV_00430</name>
</gene>
<keyword evidence="1" id="KW-0238">DNA-binding</keyword>
<dbReference type="PANTHER" id="PTHR33221:SF4">
    <property type="entry name" value="HTH-TYPE TRANSCRIPTIONAL REPRESSOR NSRR"/>
    <property type="match status" value="1"/>
</dbReference>
<evidence type="ECO:0000256" key="1">
    <source>
        <dbReference type="ARBA" id="ARBA00023125"/>
    </source>
</evidence>
<dbReference type="PROSITE" id="PS51197">
    <property type="entry name" value="HTH_RRF2_2"/>
    <property type="match status" value="1"/>
</dbReference>
<dbReference type="Proteomes" id="UP001595579">
    <property type="component" value="Unassembled WGS sequence"/>
</dbReference>
<accession>A0ABV7LJY4</accession>
<dbReference type="PANTHER" id="PTHR33221">
    <property type="entry name" value="WINGED HELIX-TURN-HELIX TRANSCRIPTIONAL REGULATOR, RRF2 FAMILY"/>
    <property type="match status" value="1"/>
</dbReference>